<evidence type="ECO:0000256" key="3">
    <source>
        <dbReference type="SAM" id="MobiDB-lite"/>
    </source>
</evidence>
<dbReference type="InterPro" id="IPR001611">
    <property type="entry name" value="Leu-rich_rpt"/>
</dbReference>
<dbReference type="SUPFAM" id="SSF52058">
    <property type="entry name" value="L domain-like"/>
    <property type="match status" value="1"/>
</dbReference>
<reference evidence="4" key="1">
    <citation type="submission" date="2019-11" db="UniProtKB">
        <authorList>
            <consortium name="WormBaseParasite"/>
        </authorList>
    </citation>
    <scope>IDENTIFICATION</scope>
</reference>
<feature type="compositionally biased region" description="Basic and acidic residues" evidence="3">
    <location>
        <begin position="354"/>
        <end position="368"/>
    </location>
</feature>
<dbReference type="WBParaSite" id="MCU_002946-RB">
    <property type="protein sequence ID" value="MCU_002946-RB"/>
    <property type="gene ID" value="MCU_002946"/>
</dbReference>
<dbReference type="PROSITE" id="PS51450">
    <property type="entry name" value="LRR"/>
    <property type="match status" value="2"/>
</dbReference>
<dbReference type="PANTHER" id="PTHR15454">
    <property type="entry name" value="NISCHARIN RELATED"/>
    <property type="match status" value="1"/>
</dbReference>
<feature type="region of interest" description="Disordered" evidence="3">
    <location>
        <begin position="354"/>
        <end position="378"/>
    </location>
</feature>
<sequence>MVSFGLGPQNRARFTFSSGTFSETFPHPLSKDDLLKSLEDVDETIDGLYIAPRTLKCNSRLLTAVNVLQAFKHLQFIDLSSNMISDISPLQRLTLIHELDCSSNQITDIPDCTWPFLAKLDLSRNKIARLPRMTHPLLQAIYLNHNRISSLVDKDGNYLLEEENLPKLHTLELRRNQITANLPTLNGPLSKNESNDVQKYLKKIGLYHSGLKFLILADNKINTMASVYKPPGDVSGGEEVTLKVNEFGSRMGLVPNLVVLHLRKNGIRSLQGFTKEAFASLKYLNLRENQITNLEDIQHLSELKTLQHLVLTDNPIEKIKNFRTEVLVLNLGLRRLDKKDFTDEDVREAKHLIVERAKKNSRQPEPKKRQPIGSHLRK</sequence>
<keyword evidence="2" id="KW-0677">Repeat</keyword>
<dbReference type="Pfam" id="PF13855">
    <property type="entry name" value="LRR_8"/>
    <property type="match status" value="1"/>
</dbReference>
<dbReference type="SMART" id="SM00365">
    <property type="entry name" value="LRR_SD22"/>
    <property type="match status" value="5"/>
</dbReference>
<dbReference type="InterPro" id="IPR032675">
    <property type="entry name" value="LRR_dom_sf"/>
</dbReference>
<evidence type="ECO:0000256" key="1">
    <source>
        <dbReference type="ARBA" id="ARBA00022614"/>
    </source>
</evidence>
<dbReference type="PANTHER" id="PTHR15454:SF56">
    <property type="entry name" value="PROTEIN PHOSPHATASE 1 REGULATORY SUBUNIT 7-RELATED"/>
    <property type="match status" value="1"/>
</dbReference>
<name>A0A5K3EV84_MESCO</name>
<dbReference type="GO" id="GO:0005737">
    <property type="term" value="C:cytoplasm"/>
    <property type="evidence" value="ECO:0007669"/>
    <property type="project" value="TreeGrafter"/>
</dbReference>
<evidence type="ECO:0000313" key="4">
    <source>
        <dbReference type="WBParaSite" id="MCU_002946-RB"/>
    </source>
</evidence>
<organism evidence="4">
    <name type="scientific">Mesocestoides corti</name>
    <name type="common">Flatworm</name>
    <dbReference type="NCBI Taxonomy" id="53468"/>
    <lineage>
        <taxon>Eukaryota</taxon>
        <taxon>Metazoa</taxon>
        <taxon>Spiralia</taxon>
        <taxon>Lophotrochozoa</taxon>
        <taxon>Platyhelminthes</taxon>
        <taxon>Cestoda</taxon>
        <taxon>Eucestoda</taxon>
        <taxon>Cyclophyllidea</taxon>
        <taxon>Mesocestoididae</taxon>
        <taxon>Mesocestoides</taxon>
    </lineage>
</organism>
<dbReference type="AlphaFoldDB" id="A0A5K3EV84"/>
<accession>A0A5K3EV84</accession>
<dbReference type="Gene3D" id="3.80.10.10">
    <property type="entry name" value="Ribonuclease Inhibitor"/>
    <property type="match status" value="3"/>
</dbReference>
<protein>
    <submittedName>
        <fullName evidence="4">Recep_L_domain domain-containing protein</fullName>
    </submittedName>
</protein>
<evidence type="ECO:0000256" key="2">
    <source>
        <dbReference type="ARBA" id="ARBA00022737"/>
    </source>
</evidence>
<proteinExistence type="predicted"/>
<keyword evidence="1" id="KW-0433">Leucine-rich repeat</keyword>